<dbReference type="Pfam" id="PF05050">
    <property type="entry name" value="Methyltransf_21"/>
    <property type="match status" value="1"/>
</dbReference>
<dbReference type="InterPro" id="IPR006342">
    <property type="entry name" value="FkbM_mtfrase"/>
</dbReference>
<dbReference type="AlphaFoldDB" id="A0A5C8VA13"/>
<dbReference type="SUPFAM" id="SSF53335">
    <property type="entry name" value="S-adenosyl-L-methionine-dependent methyltransferases"/>
    <property type="match status" value="1"/>
</dbReference>
<dbReference type="GO" id="GO:0032259">
    <property type="term" value="P:methylation"/>
    <property type="evidence" value="ECO:0007669"/>
    <property type="project" value="UniProtKB-KW"/>
</dbReference>
<proteinExistence type="predicted"/>
<protein>
    <submittedName>
        <fullName evidence="2">FkbM family methyltransferase</fullName>
    </submittedName>
</protein>
<dbReference type="InterPro" id="IPR029063">
    <property type="entry name" value="SAM-dependent_MTases_sf"/>
</dbReference>
<sequence length="262" mass="30453">MIVNENDKNINKMRLLLNLYRYIKTFGRRGIVIFFKIKFNKTERVFLPNSDIPLKLRSRTSDIPTFRHIFMEKQYHISLDFKPQFIVDAGANIGLAAIYFINKHPHSKMVCIEPEDSNFELLQKNIKEYPNITALKKALSSINDQEINLIDSGHGKWGFMTELAKESRENTGGLLRTISVDEIMKQNDLETIDILKIDIEGAEKELFESNTENWLPKTRCLIIELHDRKKAGCSTSLFRAISKYDFSFSHKGENLIFINNDF</sequence>
<comment type="caution">
    <text evidence="2">The sequence shown here is derived from an EMBL/GenBank/DDBJ whole genome shotgun (WGS) entry which is preliminary data.</text>
</comment>
<dbReference type="NCBIfam" id="TIGR01444">
    <property type="entry name" value="fkbM_fam"/>
    <property type="match status" value="1"/>
</dbReference>
<name>A0A5C8VA13_9FLAO</name>
<evidence type="ECO:0000313" key="2">
    <source>
        <dbReference type="EMBL" id="TXN37628.1"/>
    </source>
</evidence>
<keyword evidence="2" id="KW-0489">Methyltransferase</keyword>
<accession>A0A5C8VA13</accession>
<keyword evidence="3" id="KW-1185">Reference proteome</keyword>
<organism evidence="2 3">
    <name type="scientific">Flagellimonas hymeniacidonis</name>
    <dbReference type="NCBI Taxonomy" id="2603628"/>
    <lineage>
        <taxon>Bacteria</taxon>
        <taxon>Pseudomonadati</taxon>
        <taxon>Bacteroidota</taxon>
        <taxon>Flavobacteriia</taxon>
        <taxon>Flavobacteriales</taxon>
        <taxon>Flavobacteriaceae</taxon>
        <taxon>Flagellimonas</taxon>
    </lineage>
</organism>
<gene>
    <name evidence="2" type="ORF">FVB32_04890</name>
</gene>
<dbReference type="PANTHER" id="PTHR34203:SF13">
    <property type="entry name" value="EXPRESSED PROTEIN"/>
    <property type="match status" value="1"/>
</dbReference>
<dbReference type="Gene3D" id="3.40.50.150">
    <property type="entry name" value="Vaccinia Virus protein VP39"/>
    <property type="match status" value="1"/>
</dbReference>
<evidence type="ECO:0000259" key="1">
    <source>
        <dbReference type="Pfam" id="PF05050"/>
    </source>
</evidence>
<keyword evidence="2" id="KW-0808">Transferase</keyword>
<dbReference type="PANTHER" id="PTHR34203">
    <property type="entry name" value="METHYLTRANSFERASE, FKBM FAMILY PROTEIN"/>
    <property type="match status" value="1"/>
</dbReference>
<dbReference type="InterPro" id="IPR052514">
    <property type="entry name" value="SAM-dependent_MTase"/>
</dbReference>
<feature type="domain" description="Methyltransferase FkbM" evidence="1">
    <location>
        <begin position="88"/>
        <end position="233"/>
    </location>
</feature>
<evidence type="ECO:0000313" key="3">
    <source>
        <dbReference type="Proteomes" id="UP000321456"/>
    </source>
</evidence>
<dbReference type="EMBL" id="VRUR01000001">
    <property type="protein sequence ID" value="TXN37628.1"/>
    <property type="molecule type" value="Genomic_DNA"/>
</dbReference>
<dbReference type="GO" id="GO:0008168">
    <property type="term" value="F:methyltransferase activity"/>
    <property type="evidence" value="ECO:0007669"/>
    <property type="project" value="UniProtKB-KW"/>
</dbReference>
<reference evidence="2 3" key="1">
    <citation type="submission" date="2019-08" db="EMBL/GenBank/DDBJ databases">
        <title>Professor.</title>
        <authorList>
            <person name="Park J.S."/>
        </authorList>
    </citation>
    <scope>NUCLEOTIDE SEQUENCE [LARGE SCALE GENOMIC DNA]</scope>
    <source>
        <strain evidence="2 3">176CP5-101</strain>
    </source>
</reference>
<dbReference type="Proteomes" id="UP000321456">
    <property type="component" value="Unassembled WGS sequence"/>
</dbReference>